<name>X1IP73_9ZZZZ</name>
<sequence length="238" mass="25774">GEGWIPPTAGTVPRAALAACRLSAVAGEDGLRTALRGGAPSAMLGEARRSRVPPICCENRHLRHDMADQREPRAVLLYSGGLDSSLACEVLRRAGVGVVALHHHSVFFPLREARAGAPACPTITRDITEEMIRLVAEPHYGLGKNANPCLDCKQHMYGLAWQEAQRQGADFIATGEVLGQRPMSQNRQAFARMEKGAGLRGLVVRPLSGRLLPPTVPEEQGLIDRADLLDLQGRSRKR</sequence>
<evidence type="ECO:0000256" key="1">
    <source>
        <dbReference type="ARBA" id="ARBA00022741"/>
    </source>
</evidence>
<proteinExistence type="predicted"/>
<feature type="domain" description="Thil AANH" evidence="3">
    <location>
        <begin position="73"/>
        <end position="193"/>
    </location>
</feature>
<dbReference type="EMBL" id="BARU01039722">
    <property type="protein sequence ID" value="GAH84261.1"/>
    <property type="molecule type" value="Genomic_DNA"/>
</dbReference>
<dbReference type="PANTHER" id="PTHR43169:SF2">
    <property type="entry name" value="NAD_GMP SYNTHASE DOMAIN-CONTAINING PROTEIN"/>
    <property type="match status" value="1"/>
</dbReference>
<protein>
    <recommendedName>
        <fullName evidence="3">Thil AANH domain-containing protein</fullName>
    </recommendedName>
</protein>
<dbReference type="InterPro" id="IPR014729">
    <property type="entry name" value="Rossmann-like_a/b/a_fold"/>
</dbReference>
<keyword evidence="2" id="KW-0067">ATP-binding</keyword>
<evidence type="ECO:0000259" key="3">
    <source>
        <dbReference type="Pfam" id="PF02568"/>
    </source>
</evidence>
<feature type="non-terminal residue" evidence="4">
    <location>
        <position position="1"/>
    </location>
</feature>
<reference evidence="4" key="1">
    <citation type="journal article" date="2014" name="Front. Microbiol.">
        <title>High frequency of phylogenetically diverse reductive dehalogenase-homologous genes in deep subseafloor sedimentary metagenomes.</title>
        <authorList>
            <person name="Kawai M."/>
            <person name="Futagami T."/>
            <person name="Toyoda A."/>
            <person name="Takaki Y."/>
            <person name="Nishi S."/>
            <person name="Hori S."/>
            <person name="Arai W."/>
            <person name="Tsubouchi T."/>
            <person name="Morono Y."/>
            <person name="Uchiyama I."/>
            <person name="Ito T."/>
            <person name="Fujiyama A."/>
            <person name="Inagaki F."/>
            <person name="Takami H."/>
        </authorList>
    </citation>
    <scope>NUCLEOTIDE SEQUENCE</scope>
    <source>
        <strain evidence="4">Expedition CK06-06</strain>
    </source>
</reference>
<feature type="non-terminal residue" evidence="4">
    <location>
        <position position="238"/>
    </location>
</feature>
<dbReference type="AlphaFoldDB" id="X1IP73"/>
<dbReference type="GO" id="GO:0004810">
    <property type="term" value="F:CCA tRNA nucleotidyltransferase activity"/>
    <property type="evidence" value="ECO:0007669"/>
    <property type="project" value="InterPro"/>
</dbReference>
<evidence type="ECO:0000256" key="2">
    <source>
        <dbReference type="ARBA" id="ARBA00022840"/>
    </source>
</evidence>
<gene>
    <name evidence="4" type="ORF">S03H2_61533</name>
</gene>
<keyword evidence="1" id="KW-0547">Nucleotide-binding</keyword>
<dbReference type="PANTHER" id="PTHR43169">
    <property type="entry name" value="EXSB FAMILY PROTEIN"/>
    <property type="match status" value="1"/>
</dbReference>
<dbReference type="Gene3D" id="3.40.50.620">
    <property type="entry name" value="HUPs"/>
    <property type="match status" value="1"/>
</dbReference>
<accession>X1IP73</accession>
<dbReference type="Pfam" id="PF02568">
    <property type="entry name" value="ThiI"/>
    <property type="match status" value="1"/>
</dbReference>
<dbReference type="GO" id="GO:0005524">
    <property type="term" value="F:ATP binding"/>
    <property type="evidence" value="ECO:0007669"/>
    <property type="project" value="UniProtKB-KW"/>
</dbReference>
<comment type="caution">
    <text evidence="4">The sequence shown here is derived from an EMBL/GenBank/DDBJ whole genome shotgun (WGS) entry which is preliminary data.</text>
</comment>
<dbReference type="InterPro" id="IPR020536">
    <property type="entry name" value="ThiI_AANH"/>
</dbReference>
<dbReference type="InterPro" id="IPR052188">
    <property type="entry name" value="Ni-pincer_cofactor_biosynth"/>
</dbReference>
<evidence type="ECO:0000313" key="4">
    <source>
        <dbReference type="EMBL" id="GAH84261.1"/>
    </source>
</evidence>
<organism evidence="4">
    <name type="scientific">marine sediment metagenome</name>
    <dbReference type="NCBI Taxonomy" id="412755"/>
    <lineage>
        <taxon>unclassified sequences</taxon>
        <taxon>metagenomes</taxon>
        <taxon>ecological metagenomes</taxon>
    </lineage>
</organism>
<dbReference type="SUPFAM" id="SSF52402">
    <property type="entry name" value="Adenine nucleotide alpha hydrolases-like"/>
    <property type="match status" value="1"/>
</dbReference>